<sequence length="120" mass="13343">MGGRAESPLDGRNGRLAALGWRKRKNEVKYAEACSSSTPGSRNVNSDNMEKNIDSTLQSSTSFEPHFKKKKCTSCPCIYLITSSVRLPPGMRALQERSLCPFDVMRSKWVFSTHLMNGGL</sequence>
<evidence type="ECO:0000313" key="1">
    <source>
        <dbReference type="Proteomes" id="UP000261680"/>
    </source>
</evidence>
<dbReference type="RefSeq" id="XP_040480814.1">
    <property type="nucleotide sequence ID" value="XM_040624880.1"/>
</dbReference>
<evidence type="ECO:0000313" key="2">
    <source>
        <dbReference type="RefSeq" id="XP_040480814.1"/>
    </source>
</evidence>
<keyword evidence="1" id="KW-1185">Reference proteome</keyword>
<gene>
    <name evidence="2" type="primary">FAM200B</name>
</gene>
<name>A0A8M1FJP1_URSMA</name>
<organism evidence="1 2">
    <name type="scientific">Ursus maritimus</name>
    <name type="common">Polar bear</name>
    <name type="synonym">Thalarctos maritimus</name>
    <dbReference type="NCBI Taxonomy" id="29073"/>
    <lineage>
        <taxon>Eukaryota</taxon>
        <taxon>Metazoa</taxon>
        <taxon>Chordata</taxon>
        <taxon>Craniata</taxon>
        <taxon>Vertebrata</taxon>
        <taxon>Euteleostomi</taxon>
        <taxon>Mammalia</taxon>
        <taxon>Eutheria</taxon>
        <taxon>Laurasiatheria</taxon>
        <taxon>Carnivora</taxon>
        <taxon>Caniformia</taxon>
        <taxon>Ursidae</taxon>
        <taxon>Ursus</taxon>
    </lineage>
</organism>
<reference evidence="2" key="1">
    <citation type="submission" date="2025-08" db="UniProtKB">
        <authorList>
            <consortium name="RefSeq"/>
        </authorList>
    </citation>
    <scope>IDENTIFICATION</scope>
    <source>
        <tissue evidence="2">Whole blood</tissue>
    </source>
</reference>
<dbReference type="GeneID" id="121101402"/>
<dbReference type="CTD" id="285550"/>
<protein>
    <submittedName>
        <fullName evidence="2">Protein FAM200B isoform X2</fullName>
    </submittedName>
</protein>
<dbReference type="Proteomes" id="UP000261680">
    <property type="component" value="Unplaced"/>
</dbReference>
<accession>A0A8M1FJP1</accession>
<proteinExistence type="predicted"/>
<dbReference type="AlphaFoldDB" id="A0A8M1FJP1"/>